<dbReference type="SMART" id="SM00220">
    <property type="entry name" value="S_TKc"/>
    <property type="match status" value="1"/>
</dbReference>
<dbReference type="OrthoDB" id="339325at2759"/>
<dbReference type="Gene3D" id="3.30.200.20">
    <property type="entry name" value="Phosphorylase Kinase, domain 1"/>
    <property type="match status" value="1"/>
</dbReference>
<feature type="region of interest" description="Disordered" evidence="16">
    <location>
        <begin position="637"/>
        <end position="657"/>
    </location>
</feature>
<comment type="caution">
    <text evidence="19">The sequence shown here is derived from an EMBL/GenBank/DDBJ whole genome shotgun (WGS) entry which is preliminary data.</text>
</comment>
<dbReference type="InterPro" id="IPR000719">
    <property type="entry name" value="Prot_kinase_dom"/>
</dbReference>
<feature type="region of interest" description="Disordered" evidence="16">
    <location>
        <begin position="1326"/>
        <end position="1345"/>
    </location>
</feature>
<dbReference type="InterPro" id="IPR001452">
    <property type="entry name" value="SH3_domain"/>
</dbReference>
<evidence type="ECO:0000256" key="14">
    <source>
        <dbReference type="PROSITE-ProRule" id="PRU10141"/>
    </source>
</evidence>
<evidence type="ECO:0000256" key="12">
    <source>
        <dbReference type="ARBA" id="ARBA00048329"/>
    </source>
</evidence>
<dbReference type="PROSITE" id="PS50002">
    <property type="entry name" value="SH3"/>
    <property type="match status" value="1"/>
</dbReference>
<feature type="compositionally biased region" description="Polar residues" evidence="16">
    <location>
        <begin position="567"/>
        <end position="584"/>
    </location>
</feature>
<dbReference type="InterPro" id="IPR036028">
    <property type="entry name" value="SH3-like_dom_sf"/>
</dbReference>
<dbReference type="EMBL" id="JADBJN010000001">
    <property type="protein sequence ID" value="KAG5682218.1"/>
    <property type="molecule type" value="Genomic_DNA"/>
</dbReference>
<feature type="region of interest" description="Disordered" evidence="16">
    <location>
        <begin position="671"/>
        <end position="723"/>
    </location>
</feature>
<dbReference type="GO" id="GO:0005524">
    <property type="term" value="F:ATP binding"/>
    <property type="evidence" value="ECO:0007669"/>
    <property type="project" value="UniProtKB-UniRule"/>
</dbReference>
<dbReference type="Gene3D" id="2.30.30.40">
    <property type="entry name" value="SH3 Domains"/>
    <property type="match status" value="1"/>
</dbReference>
<feature type="domain" description="Protein kinase" evidence="18">
    <location>
        <begin position="99"/>
        <end position="375"/>
    </location>
</feature>
<evidence type="ECO:0000256" key="1">
    <source>
        <dbReference type="ARBA" id="ARBA00001946"/>
    </source>
</evidence>
<dbReference type="InterPro" id="IPR008271">
    <property type="entry name" value="Ser/Thr_kinase_AS"/>
</dbReference>
<evidence type="ECO:0000256" key="10">
    <source>
        <dbReference type="ARBA" id="ARBA00022840"/>
    </source>
</evidence>
<keyword evidence="8 14" id="KW-0547">Nucleotide-binding</keyword>
<evidence type="ECO:0000259" key="17">
    <source>
        <dbReference type="PROSITE" id="PS50002"/>
    </source>
</evidence>
<feature type="binding site" evidence="14">
    <location>
        <position position="126"/>
    </location>
    <ligand>
        <name>ATP</name>
        <dbReference type="ChEBI" id="CHEBI:30616"/>
    </ligand>
</feature>
<evidence type="ECO:0000259" key="18">
    <source>
        <dbReference type="PROSITE" id="PS50011"/>
    </source>
</evidence>
<name>A0A9J6CJ20_POLVA</name>
<evidence type="ECO:0000256" key="2">
    <source>
        <dbReference type="ARBA" id="ARBA00006529"/>
    </source>
</evidence>
<dbReference type="EC" id="2.7.11.25" evidence="3"/>
<keyword evidence="20" id="KW-1185">Reference proteome</keyword>
<evidence type="ECO:0000256" key="8">
    <source>
        <dbReference type="ARBA" id="ARBA00022741"/>
    </source>
</evidence>
<keyword evidence="7" id="KW-0677">Repeat</keyword>
<keyword evidence="5" id="KW-0723">Serine/threonine-protein kinase</keyword>
<dbReference type="Pfam" id="PF00018">
    <property type="entry name" value="SH3_1"/>
    <property type="match status" value="1"/>
</dbReference>
<evidence type="ECO:0000313" key="20">
    <source>
        <dbReference type="Proteomes" id="UP001107558"/>
    </source>
</evidence>
<proteinExistence type="inferred from homology"/>
<dbReference type="GO" id="GO:0006950">
    <property type="term" value="P:response to stress"/>
    <property type="evidence" value="ECO:0007669"/>
    <property type="project" value="UniProtKB-ARBA"/>
</dbReference>
<dbReference type="PANTHER" id="PTHR44329">
    <property type="entry name" value="SERINE/THREONINE-PROTEIN KINASE TNNI3K-RELATED"/>
    <property type="match status" value="1"/>
</dbReference>
<dbReference type="InterPro" id="IPR001245">
    <property type="entry name" value="Ser-Thr/Tyr_kinase_cat_dom"/>
</dbReference>
<dbReference type="CDD" id="cd14061">
    <property type="entry name" value="STKc_MLK"/>
    <property type="match status" value="1"/>
</dbReference>
<feature type="domain" description="SH3" evidence="17">
    <location>
        <begin position="20"/>
        <end position="84"/>
    </location>
</feature>
<dbReference type="InterPro" id="IPR017441">
    <property type="entry name" value="Protein_kinase_ATP_BS"/>
</dbReference>
<dbReference type="SMART" id="SM00326">
    <property type="entry name" value="SH3"/>
    <property type="match status" value="1"/>
</dbReference>
<comment type="cofactor">
    <cofactor evidence="1">
        <name>Mg(2+)</name>
        <dbReference type="ChEBI" id="CHEBI:18420"/>
    </cofactor>
</comment>
<keyword evidence="6" id="KW-0808">Transferase</keyword>
<dbReference type="PANTHER" id="PTHR44329:SF293">
    <property type="entry name" value="MITOGEN-ACTIVATED PROTEIN KINASE KINASE KINASE"/>
    <property type="match status" value="1"/>
</dbReference>
<feature type="compositionally biased region" description="Low complexity" evidence="16">
    <location>
        <begin position="523"/>
        <end position="537"/>
    </location>
</feature>
<dbReference type="SUPFAM" id="SSF50044">
    <property type="entry name" value="SH3-domain"/>
    <property type="match status" value="1"/>
</dbReference>
<dbReference type="Gene3D" id="1.10.510.10">
    <property type="entry name" value="Transferase(Phosphotransferase) domain 1"/>
    <property type="match status" value="1"/>
</dbReference>
<evidence type="ECO:0000256" key="3">
    <source>
        <dbReference type="ARBA" id="ARBA00012406"/>
    </source>
</evidence>
<feature type="compositionally biased region" description="Low complexity" evidence="16">
    <location>
        <begin position="699"/>
        <end position="709"/>
    </location>
</feature>
<keyword evidence="15" id="KW-0175">Coiled coil</keyword>
<dbReference type="PRINTS" id="PR00452">
    <property type="entry name" value="SH3DOMAIN"/>
</dbReference>
<evidence type="ECO:0000256" key="7">
    <source>
        <dbReference type="ARBA" id="ARBA00022737"/>
    </source>
</evidence>
<feature type="region of interest" description="Disordered" evidence="16">
    <location>
        <begin position="492"/>
        <end position="543"/>
    </location>
</feature>
<dbReference type="PROSITE" id="PS00107">
    <property type="entry name" value="PROTEIN_KINASE_ATP"/>
    <property type="match status" value="1"/>
</dbReference>
<protein>
    <recommendedName>
        <fullName evidence="3">mitogen-activated protein kinase kinase kinase</fullName>
        <ecNumber evidence="3">2.7.11.25</ecNumber>
    </recommendedName>
</protein>
<evidence type="ECO:0000313" key="19">
    <source>
        <dbReference type="EMBL" id="KAG5682218.1"/>
    </source>
</evidence>
<keyword evidence="9" id="KW-0418">Kinase</keyword>
<evidence type="ECO:0000256" key="4">
    <source>
        <dbReference type="ARBA" id="ARBA00022443"/>
    </source>
</evidence>
<keyword evidence="10 14" id="KW-0067">ATP-binding</keyword>
<reference evidence="19" key="1">
    <citation type="submission" date="2021-03" db="EMBL/GenBank/DDBJ databases">
        <title>Chromosome level genome of the anhydrobiotic midge Polypedilum vanderplanki.</title>
        <authorList>
            <person name="Yoshida Y."/>
            <person name="Kikawada T."/>
            <person name="Gusev O."/>
        </authorList>
    </citation>
    <scope>NUCLEOTIDE SEQUENCE</scope>
    <source>
        <strain evidence="19">NIAS01</strain>
        <tissue evidence="19">Whole body or cell culture</tissue>
    </source>
</reference>
<dbReference type="Pfam" id="PF07714">
    <property type="entry name" value="PK_Tyr_Ser-Thr"/>
    <property type="match status" value="1"/>
</dbReference>
<feature type="compositionally biased region" description="Basic residues" evidence="16">
    <location>
        <begin position="679"/>
        <end position="688"/>
    </location>
</feature>
<accession>A0A9J6CJ20</accession>
<dbReference type="FunFam" id="1.10.510.10:FF:000076">
    <property type="entry name" value="Mitogen-activated protein kinase kinase kinase"/>
    <property type="match status" value="1"/>
</dbReference>
<organism evidence="19 20">
    <name type="scientific">Polypedilum vanderplanki</name>
    <name type="common">Sleeping chironomid midge</name>
    <dbReference type="NCBI Taxonomy" id="319348"/>
    <lineage>
        <taxon>Eukaryota</taxon>
        <taxon>Metazoa</taxon>
        <taxon>Ecdysozoa</taxon>
        <taxon>Arthropoda</taxon>
        <taxon>Hexapoda</taxon>
        <taxon>Insecta</taxon>
        <taxon>Pterygota</taxon>
        <taxon>Neoptera</taxon>
        <taxon>Endopterygota</taxon>
        <taxon>Diptera</taxon>
        <taxon>Nematocera</taxon>
        <taxon>Chironomoidea</taxon>
        <taxon>Chironomidae</taxon>
        <taxon>Chironominae</taxon>
        <taxon>Polypedilum</taxon>
        <taxon>Polypedilum</taxon>
    </lineage>
</organism>
<sequence length="1399" mass="158518">MSEINNELVYGNYSLLDNHQESPLYTAKYDYSAQGEDELDLKVGQIVWVLSKDESISGDYGWWTGKIGDRVGIFPANYVTNDDLMLKDAHPSEIDYDELDVKEVIGAGGFGEVKRAFFADDLVAVKEARHNPELDYNVTRQNVLQEAKLFWTLKHPNIVTLRGVCLKPPKFCLVMEYARGGSLNRILSSSRRIPPDVLIDWAIQICRGMTYLHNGAPISVIHRDLKSSNVLISESIDDGDLRGKTLKITDFGLAREAYNTTRMSAAGTYAWMPPEVIKAGTYSKASDVWSYGVLLWELLTGEIPYKGFDSLSVAYGVAINTLSLPIPKTCPQAWGNLMKSCWEIDSHKRPQFKSILRDLEVIAESGFKQTPHESFHNMQDCWKKEIAEVLHELRLKEKELRCKEEELTRVQQQQKREQENLMKLAQELKNRELDLLGRELKIIMSNAPTPHKRRNKIGTSKLKLLKKAPCQISFPLDFKHKITVMHTGTADEVNLQKDTPPASPAPTRLRAIALPSDDERDTSSSTTTKGKTWGPSSMSSQRERGFLPAGNLFRPERLHNLVKSAPNLDNKSRSSTSTSDNNIVLGNNSDFCDSMTVKNSTASINSHHYTNTNYHSIYYERDLMKIDNERRQISTTSTLSLHNHSNESIDDDSDDSSHAPSVGCFSFVGTSSSNDGKKSKNRYKKFSKQHSLDLENRQLLPTTPLTMTTRNANSRKNSTDPKKKIQFDELSTAKTRVDVDLMFYKRFEQSLDAVGSHELTEQDTIYIRAKPKNKLAMRLQKSLDAIDSYDIDEVNTCEERPEKVYSKSIDDLSTGGDYQWHRGGSQFTFECFLKNGSARNGFEKGRNNDNENSDEWTRDDFGSSSLQLCGFQPLERDKKKLGIVEMVLYNMASFLASFATGFDIRISNLQHSQPINHPLLQNKIISNEYEMNAHNSPLYKGIYPHERDILNVGNPHLNKLYGLETYPYHGQTKQKNRASLNQLAGFQNNRAANNFMQSTTLTTTSGLGSNFTSYTTDPIDDTSSMSSLISENKLHRLNMNANVGASSSFLESDLNTDEYILIPDGENPQFLSPQKICYGSDFYVSNSKSLQQQQQLHSNPFDNTPLMLINSGPQSFIELSNQYESDMFRQVNYMEQNIPQPTPPQLPPKTPNRTPVMGTKTIHRRTLSNTSSQSQFTNSNNNSRNIYTNSRIEEIDYRFHNFNINNAINREPLQFHSVPYSCNFSDQQQIPNRMRLYENVSHFQQNLQSMSLPPSHCQTPVRRFETSNSQEHYKPIISSSNSNTEKRKMFFATEPMNDESSKTSNGNCDQIFITDANISIVNTSKVSSSTGCTPTHSTPQDSFSDDSSYLSALSRVRFSPDNFLNETVNSFSSTSRMAVANMQRAMVRRTIELEESDKS</sequence>
<dbReference type="GO" id="GO:0004706">
    <property type="term" value="F:JUN kinase kinase kinase activity"/>
    <property type="evidence" value="ECO:0007669"/>
    <property type="project" value="TreeGrafter"/>
</dbReference>
<evidence type="ECO:0000256" key="9">
    <source>
        <dbReference type="ARBA" id="ARBA00022777"/>
    </source>
</evidence>
<comment type="catalytic activity">
    <reaction evidence="12">
        <text>L-seryl-[protein] + ATP = O-phospho-L-seryl-[protein] + ADP + H(+)</text>
        <dbReference type="Rhea" id="RHEA:17989"/>
        <dbReference type="Rhea" id="RHEA-COMP:9863"/>
        <dbReference type="Rhea" id="RHEA-COMP:11604"/>
        <dbReference type="ChEBI" id="CHEBI:15378"/>
        <dbReference type="ChEBI" id="CHEBI:29999"/>
        <dbReference type="ChEBI" id="CHEBI:30616"/>
        <dbReference type="ChEBI" id="CHEBI:83421"/>
        <dbReference type="ChEBI" id="CHEBI:456216"/>
        <dbReference type="EC" id="2.7.11.25"/>
    </reaction>
</comment>
<evidence type="ECO:0000256" key="6">
    <source>
        <dbReference type="ARBA" id="ARBA00022679"/>
    </source>
</evidence>
<feature type="region of interest" description="Disordered" evidence="16">
    <location>
        <begin position="564"/>
        <end position="584"/>
    </location>
</feature>
<feature type="coiled-coil region" evidence="15">
    <location>
        <begin position="386"/>
        <end position="434"/>
    </location>
</feature>
<comment type="catalytic activity">
    <reaction evidence="11">
        <text>L-threonyl-[protein] + ATP = O-phospho-L-threonyl-[protein] + ADP + H(+)</text>
        <dbReference type="Rhea" id="RHEA:46608"/>
        <dbReference type="Rhea" id="RHEA-COMP:11060"/>
        <dbReference type="Rhea" id="RHEA-COMP:11605"/>
        <dbReference type="ChEBI" id="CHEBI:15378"/>
        <dbReference type="ChEBI" id="CHEBI:30013"/>
        <dbReference type="ChEBI" id="CHEBI:30616"/>
        <dbReference type="ChEBI" id="CHEBI:61977"/>
        <dbReference type="ChEBI" id="CHEBI:456216"/>
        <dbReference type="EC" id="2.7.11.25"/>
    </reaction>
</comment>
<dbReference type="Proteomes" id="UP001107558">
    <property type="component" value="Chromosome 1"/>
</dbReference>
<evidence type="ECO:0000256" key="13">
    <source>
        <dbReference type="PROSITE-ProRule" id="PRU00192"/>
    </source>
</evidence>
<dbReference type="PRINTS" id="PR00109">
    <property type="entry name" value="TYRKINASE"/>
</dbReference>
<evidence type="ECO:0000256" key="16">
    <source>
        <dbReference type="SAM" id="MobiDB-lite"/>
    </source>
</evidence>
<dbReference type="SUPFAM" id="SSF56112">
    <property type="entry name" value="Protein kinase-like (PK-like)"/>
    <property type="match status" value="1"/>
</dbReference>
<dbReference type="PROSITE" id="PS50011">
    <property type="entry name" value="PROTEIN_KINASE_DOM"/>
    <property type="match status" value="1"/>
</dbReference>
<gene>
    <name evidence="19" type="ORF">PVAND_011584</name>
</gene>
<dbReference type="InterPro" id="IPR051681">
    <property type="entry name" value="Ser/Thr_Kinases-Pseudokinases"/>
</dbReference>
<evidence type="ECO:0000256" key="11">
    <source>
        <dbReference type="ARBA" id="ARBA00047559"/>
    </source>
</evidence>
<keyword evidence="4 13" id="KW-0728">SH3 domain</keyword>
<evidence type="ECO:0000256" key="5">
    <source>
        <dbReference type="ARBA" id="ARBA00022527"/>
    </source>
</evidence>
<evidence type="ECO:0000256" key="15">
    <source>
        <dbReference type="SAM" id="Coils"/>
    </source>
</evidence>
<comment type="similarity">
    <text evidence="2">Belongs to the protein kinase superfamily. STE Ser/Thr protein kinase family. MAP kinase kinase kinase subfamily.</text>
</comment>
<dbReference type="PROSITE" id="PS00108">
    <property type="entry name" value="PROTEIN_KINASE_ST"/>
    <property type="match status" value="1"/>
</dbReference>
<dbReference type="InterPro" id="IPR011009">
    <property type="entry name" value="Kinase-like_dom_sf"/>
</dbReference>